<dbReference type="Pfam" id="PF11456">
    <property type="entry name" value="DUF3019"/>
    <property type="match status" value="1"/>
</dbReference>
<organism evidence="1 2">
    <name type="scientific">Rheinheimera baltica</name>
    <dbReference type="NCBI Taxonomy" id="67576"/>
    <lineage>
        <taxon>Bacteria</taxon>
        <taxon>Pseudomonadati</taxon>
        <taxon>Pseudomonadota</taxon>
        <taxon>Gammaproteobacteria</taxon>
        <taxon>Chromatiales</taxon>
        <taxon>Chromatiaceae</taxon>
        <taxon>Rheinheimera</taxon>
    </lineage>
</organism>
<dbReference type="RefSeq" id="WP_169338540.1">
    <property type="nucleotide sequence ID" value="NZ_JAPJDY010000004.1"/>
</dbReference>
<gene>
    <name evidence="1" type="ORF">ORJ04_03685</name>
</gene>
<proteinExistence type="predicted"/>
<keyword evidence="2" id="KW-1185">Reference proteome</keyword>
<reference evidence="1 2" key="1">
    <citation type="submission" date="2022-11" db="EMBL/GenBank/DDBJ databases">
        <title>Viruses from the air-sea interface of a natural surface slick.</title>
        <authorList>
            <person name="Rahlff J."/>
            <person name="Holmfeldt K."/>
        </authorList>
    </citation>
    <scope>NUCLEOTIDE SEQUENCE [LARGE SCALE GENOMIC DNA]</scope>
    <source>
        <strain evidence="1 2">SMS4</strain>
    </source>
</reference>
<dbReference type="Proteomes" id="UP001231109">
    <property type="component" value="Unassembled WGS sequence"/>
</dbReference>
<dbReference type="EMBL" id="JAPJDZ010000005">
    <property type="protein sequence ID" value="MDP5135049.1"/>
    <property type="molecule type" value="Genomic_DNA"/>
</dbReference>
<sequence length="114" mass="13058">MSDKAFASDNSNFESVVLAVTPDKCISIQQGRTCYSTVTARWHSAQPLDLCLTLADKVLKCWQHQIQGSHQFEFAAAQSTKVMLRQQQQVLAQVEVEVNWVHKASKIKRHWRLF</sequence>
<protein>
    <submittedName>
        <fullName evidence="1">DUF3019 domain-containing protein</fullName>
    </submittedName>
</protein>
<dbReference type="InterPro" id="IPR021559">
    <property type="entry name" value="DUF3019"/>
</dbReference>
<comment type="caution">
    <text evidence="1">The sequence shown here is derived from an EMBL/GenBank/DDBJ whole genome shotgun (WGS) entry which is preliminary data.</text>
</comment>
<name>A0ABT9HV96_9GAMM</name>
<evidence type="ECO:0000313" key="1">
    <source>
        <dbReference type="EMBL" id="MDP5135049.1"/>
    </source>
</evidence>
<accession>A0ABT9HV96</accession>
<evidence type="ECO:0000313" key="2">
    <source>
        <dbReference type="Proteomes" id="UP001231109"/>
    </source>
</evidence>